<name>A0A8J3BS30_9ACTN</name>
<accession>A0A8J3BS30</accession>
<sequence>MAERARRVVAVLGRGVVPAEAPLLRADDLGALRGDGVFETMHVRAGAPWLVEAHLARMARSAARLELPLPAAAALARLAAQACAAWPADVEGALRLVCTRGPETGGPPTTYALVSAVADAVRAARRAGLAVATASLGVAAAARGDAPWLLGGVKSLSYATNMATLRWAAGRGVDDVLWVSADGYALEGPTSTLVWADGGALCTVPAADTGVLPGCTARYLLDHAAGAGFAAAERMVRPAALAAADGVWLASSVRGLAEVRALDGAALPASRHTAALRDLLGFPAP</sequence>
<keyword evidence="2" id="KW-0456">Lyase</keyword>
<evidence type="ECO:0000313" key="2">
    <source>
        <dbReference type="EMBL" id="GGK29684.1"/>
    </source>
</evidence>
<keyword evidence="3" id="KW-1185">Reference proteome</keyword>
<reference evidence="2" key="1">
    <citation type="journal article" date="2014" name="Int. J. Syst. Evol. Microbiol.">
        <title>Complete genome sequence of Corynebacterium casei LMG S-19264T (=DSM 44701T), isolated from a smear-ripened cheese.</title>
        <authorList>
            <consortium name="US DOE Joint Genome Institute (JGI-PGF)"/>
            <person name="Walter F."/>
            <person name="Albersmeier A."/>
            <person name="Kalinowski J."/>
            <person name="Ruckert C."/>
        </authorList>
    </citation>
    <scope>NUCLEOTIDE SEQUENCE</scope>
    <source>
        <strain evidence="2">JCM 3091</strain>
    </source>
</reference>
<dbReference type="InterPro" id="IPR036038">
    <property type="entry name" value="Aminotransferase-like"/>
</dbReference>
<dbReference type="Pfam" id="PF01063">
    <property type="entry name" value="Aminotran_4"/>
    <property type="match status" value="1"/>
</dbReference>
<evidence type="ECO:0000313" key="3">
    <source>
        <dbReference type="Proteomes" id="UP000662200"/>
    </source>
</evidence>
<dbReference type="SUPFAM" id="SSF56752">
    <property type="entry name" value="D-aminoacid aminotransferase-like PLP-dependent enzymes"/>
    <property type="match status" value="1"/>
</dbReference>
<dbReference type="InterPro" id="IPR050571">
    <property type="entry name" value="Class-IV_PLP-Dep_Aminotrnsfr"/>
</dbReference>
<dbReference type="GO" id="GO:0046394">
    <property type="term" value="P:carboxylic acid biosynthetic process"/>
    <property type="evidence" value="ECO:0007669"/>
    <property type="project" value="UniProtKB-ARBA"/>
</dbReference>
<organism evidence="2 3">
    <name type="scientific">Pilimelia terevasa</name>
    <dbReference type="NCBI Taxonomy" id="53372"/>
    <lineage>
        <taxon>Bacteria</taxon>
        <taxon>Bacillati</taxon>
        <taxon>Actinomycetota</taxon>
        <taxon>Actinomycetes</taxon>
        <taxon>Micromonosporales</taxon>
        <taxon>Micromonosporaceae</taxon>
        <taxon>Pilimelia</taxon>
    </lineage>
</organism>
<comment type="similarity">
    <text evidence="1">Belongs to the class-IV pyridoxal-phosphate-dependent aminotransferase family.</text>
</comment>
<gene>
    <name evidence="2" type="ORF">GCM10010124_23010</name>
</gene>
<proteinExistence type="inferred from homology"/>
<dbReference type="InterPro" id="IPR043131">
    <property type="entry name" value="BCAT-like_N"/>
</dbReference>
<dbReference type="InterPro" id="IPR043132">
    <property type="entry name" value="BCAT-like_C"/>
</dbReference>
<dbReference type="Gene3D" id="3.20.10.10">
    <property type="entry name" value="D-amino Acid Aminotransferase, subunit A, domain 2"/>
    <property type="match status" value="1"/>
</dbReference>
<evidence type="ECO:0000256" key="1">
    <source>
        <dbReference type="ARBA" id="ARBA00009320"/>
    </source>
</evidence>
<dbReference type="RefSeq" id="WP_189114268.1">
    <property type="nucleotide sequence ID" value="NZ_BMQC01000007.1"/>
</dbReference>
<dbReference type="Proteomes" id="UP000662200">
    <property type="component" value="Unassembled WGS sequence"/>
</dbReference>
<reference evidence="2" key="2">
    <citation type="submission" date="2020-09" db="EMBL/GenBank/DDBJ databases">
        <authorList>
            <person name="Sun Q."/>
            <person name="Ohkuma M."/>
        </authorList>
    </citation>
    <scope>NUCLEOTIDE SEQUENCE</scope>
    <source>
        <strain evidence="2">JCM 3091</strain>
    </source>
</reference>
<dbReference type="Gene3D" id="3.30.470.10">
    <property type="match status" value="1"/>
</dbReference>
<dbReference type="EMBL" id="BMQC01000007">
    <property type="protein sequence ID" value="GGK29684.1"/>
    <property type="molecule type" value="Genomic_DNA"/>
</dbReference>
<protein>
    <submittedName>
        <fullName evidence="2">4-amino-4-deoxychorismate lyase</fullName>
    </submittedName>
</protein>
<dbReference type="AlphaFoldDB" id="A0A8J3BS30"/>
<dbReference type="PANTHER" id="PTHR42743:SF11">
    <property type="entry name" value="AMINODEOXYCHORISMATE LYASE"/>
    <property type="match status" value="1"/>
</dbReference>
<dbReference type="GO" id="GO:0005829">
    <property type="term" value="C:cytosol"/>
    <property type="evidence" value="ECO:0007669"/>
    <property type="project" value="TreeGrafter"/>
</dbReference>
<dbReference type="GO" id="GO:0016829">
    <property type="term" value="F:lyase activity"/>
    <property type="evidence" value="ECO:0007669"/>
    <property type="project" value="UniProtKB-KW"/>
</dbReference>
<dbReference type="InterPro" id="IPR001544">
    <property type="entry name" value="Aminotrans_IV"/>
</dbReference>
<comment type="caution">
    <text evidence="2">The sequence shown here is derived from an EMBL/GenBank/DDBJ whole genome shotgun (WGS) entry which is preliminary data.</text>
</comment>
<dbReference type="PANTHER" id="PTHR42743">
    <property type="entry name" value="AMINO-ACID AMINOTRANSFERASE"/>
    <property type="match status" value="1"/>
</dbReference>